<accession>A0A176YAA0</accession>
<gene>
    <name evidence="2" type="ORF">AYJ54_28685</name>
</gene>
<name>A0A176YAA0_9BRAD</name>
<keyword evidence="1" id="KW-0472">Membrane</keyword>
<keyword evidence="1" id="KW-1133">Transmembrane helix</keyword>
<evidence type="ECO:0000313" key="2">
    <source>
        <dbReference type="EMBL" id="OAF01473.1"/>
    </source>
</evidence>
<dbReference type="EMBL" id="LUUB01000104">
    <property type="protein sequence ID" value="OAF01473.1"/>
    <property type="molecule type" value="Genomic_DNA"/>
</dbReference>
<evidence type="ECO:0000313" key="3">
    <source>
        <dbReference type="Proteomes" id="UP000076959"/>
    </source>
</evidence>
<dbReference type="AlphaFoldDB" id="A0A176YAA0"/>
<feature type="transmembrane region" description="Helical" evidence="1">
    <location>
        <begin position="65"/>
        <end position="84"/>
    </location>
</feature>
<proteinExistence type="predicted"/>
<dbReference type="Proteomes" id="UP000076959">
    <property type="component" value="Unassembled WGS sequence"/>
</dbReference>
<dbReference type="RefSeq" id="WP_063707297.1">
    <property type="nucleotide sequence ID" value="NZ_LUUB01000104.1"/>
</dbReference>
<sequence>MQFILRVLAAAVVLVFYLPVISGVTLAIADATGGLPGTLTGWWKYIGDVIADGAGFSASYKENMFTIWGFAALLSVIGHTLLSISRAWMRR</sequence>
<dbReference type="OrthoDB" id="8242531at2"/>
<reference evidence="2 3" key="1">
    <citation type="submission" date="2016-03" db="EMBL/GenBank/DDBJ databases">
        <title>Draft Genome Sequence of the Strain BR 10245 (Bradyrhizobium sp.) isolated from nodules of Centrolobium paraense.</title>
        <authorList>
            <person name="Simoes-Araujo J.L.Sr."/>
            <person name="Barauna A.C."/>
            <person name="Silva K."/>
            <person name="Zilli J.E."/>
        </authorList>
    </citation>
    <scope>NUCLEOTIDE SEQUENCE [LARGE SCALE GENOMIC DNA]</scope>
    <source>
        <strain evidence="2 3">BR 10245</strain>
    </source>
</reference>
<keyword evidence="3" id="KW-1185">Reference proteome</keyword>
<comment type="caution">
    <text evidence="2">The sequence shown here is derived from an EMBL/GenBank/DDBJ whole genome shotgun (WGS) entry which is preliminary data.</text>
</comment>
<evidence type="ECO:0000256" key="1">
    <source>
        <dbReference type="SAM" id="Phobius"/>
    </source>
</evidence>
<protein>
    <submittedName>
        <fullName evidence="2">Uncharacterized protein</fullName>
    </submittedName>
</protein>
<keyword evidence="1" id="KW-0812">Transmembrane</keyword>
<organism evidence="2 3">
    <name type="scientific">Bradyrhizobium centrolobii</name>
    <dbReference type="NCBI Taxonomy" id="1505087"/>
    <lineage>
        <taxon>Bacteria</taxon>
        <taxon>Pseudomonadati</taxon>
        <taxon>Pseudomonadota</taxon>
        <taxon>Alphaproteobacteria</taxon>
        <taxon>Hyphomicrobiales</taxon>
        <taxon>Nitrobacteraceae</taxon>
        <taxon>Bradyrhizobium</taxon>
    </lineage>
</organism>